<organism evidence="1">
    <name type="scientific">marine sediment metagenome</name>
    <dbReference type="NCBI Taxonomy" id="412755"/>
    <lineage>
        <taxon>unclassified sequences</taxon>
        <taxon>metagenomes</taxon>
        <taxon>ecological metagenomes</taxon>
    </lineage>
</organism>
<comment type="caution">
    <text evidence="1">The sequence shown here is derived from an EMBL/GenBank/DDBJ whole genome shotgun (WGS) entry which is preliminary data.</text>
</comment>
<protein>
    <submittedName>
        <fullName evidence="1">Uncharacterized protein</fullName>
    </submittedName>
</protein>
<sequence length="65" mass="7676">MTYTEKEVKAAFWKTFHKMGEFWFDCFDGSPSPAFPQGERGSEKECEQSTQEEWGWFLENLKATK</sequence>
<dbReference type="EMBL" id="LAZR01061048">
    <property type="protein sequence ID" value="KKK64384.1"/>
    <property type="molecule type" value="Genomic_DNA"/>
</dbReference>
<evidence type="ECO:0000313" key="1">
    <source>
        <dbReference type="EMBL" id="KKK64384.1"/>
    </source>
</evidence>
<gene>
    <name evidence="1" type="ORF">LCGC14_2984740</name>
</gene>
<dbReference type="AlphaFoldDB" id="A0A0F8ZD32"/>
<name>A0A0F8ZD32_9ZZZZ</name>
<accession>A0A0F8ZD32</accession>
<proteinExistence type="predicted"/>
<reference evidence="1" key="1">
    <citation type="journal article" date="2015" name="Nature">
        <title>Complex archaea that bridge the gap between prokaryotes and eukaryotes.</title>
        <authorList>
            <person name="Spang A."/>
            <person name="Saw J.H."/>
            <person name="Jorgensen S.L."/>
            <person name="Zaremba-Niedzwiedzka K."/>
            <person name="Martijn J."/>
            <person name="Lind A.E."/>
            <person name="van Eijk R."/>
            <person name="Schleper C."/>
            <person name="Guy L."/>
            <person name="Ettema T.J."/>
        </authorList>
    </citation>
    <scope>NUCLEOTIDE SEQUENCE</scope>
</reference>